<organism evidence="2 3">
    <name type="scientific">Oceanospirillum multiglobuliferum</name>
    <dbReference type="NCBI Taxonomy" id="64969"/>
    <lineage>
        <taxon>Bacteria</taxon>
        <taxon>Pseudomonadati</taxon>
        <taxon>Pseudomonadota</taxon>
        <taxon>Gammaproteobacteria</taxon>
        <taxon>Oceanospirillales</taxon>
        <taxon>Oceanospirillaceae</taxon>
        <taxon>Oceanospirillum</taxon>
    </lineage>
</organism>
<comment type="caution">
    <text evidence="2">The sequence shown here is derived from an EMBL/GenBank/DDBJ whole genome shotgun (WGS) entry which is preliminary data.</text>
</comment>
<dbReference type="Pfam" id="PF01882">
    <property type="entry name" value="DUF58"/>
    <property type="match status" value="1"/>
</dbReference>
<proteinExistence type="predicted"/>
<accession>A0A1V4TAC4</accession>
<name>A0A1V4TAC4_9GAMM</name>
<evidence type="ECO:0000313" key="2">
    <source>
        <dbReference type="EMBL" id="OPX56840.1"/>
    </source>
</evidence>
<sequence length="316" mass="35529">MQQPTVVGSDTVFLPELNLAQLLACQKQSSGIGANLRMPSRSMLAGQHRSTRQGRGMELSEIRNYQAGDDIRLMDWKVTARTQRPHTKVFMEEKERPVQLVVDLSASMLFGSQRSKAEQAAHLAATLGWAIVRQGDRCGGLVFNGTQHQLIRPKARQQGLLPLFQQLCQFAPMLVQPEGRSEAGRMNQMLQLVAAQKGHGNLLVIISDFWSLDLAGKALLRRLASNHQLLAIHISDPLEYQLPNSPCYLVGGQALSQTVFFDGHDKSDRQRYQLLFDQRQQGLEEMLLQVGGYYIQLSTTEHVADKLKRFFTLHNK</sequence>
<keyword evidence="3" id="KW-1185">Reference proteome</keyword>
<dbReference type="STRING" id="64969.SAMN02745127_00466"/>
<reference evidence="2 3" key="1">
    <citation type="submission" date="2017-01" db="EMBL/GenBank/DDBJ databases">
        <title>Genome Sequencing of a Marine Spirillum, Oceanospirillum multiglobuliferum ATCC 33336, from Japan.</title>
        <authorList>
            <person name="Carney J.G."/>
            <person name="Trachtenberg A.M."/>
            <person name="Rheaume B.A."/>
            <person name="Linnane J.D."/>
            <person name="Pitts N.L."/>
            <person name="Mykles D.L."/>
            <person name="Maclea K.S."/>
        </authorList>
    </citation>
    <scope>NUCLEOTIDE SEQUENCE [LARGE SCALE GENOMIC DNA]</scope>
    <source>
        <strain evidence="2 3">ATCC 33336</strain>
    </source>
</reference>
<dbReference type="AlphaFoldDB" id="A0A1V4TAC4"/>
<dbReference type="PANTHER" id="PTHR33608">
    <property type="entry name" value="BLL2464 PROTEIN"/>
    <property type="match status" value="1"/>
</dbReference>
<evidence type="ECO:0000259" key="1">
    <source>
        <dbReference type="Pfam" id="PF01882"/>
    </source>
</evidence>
<dbReference type="EMBL" id="MTSM01000002">
    <property type="protein sequence ID" value="OPX56840.1"/>
    <property type="molecule type" value="Genomic_DNA"/>
</dbReference>
<protein>
    <recommendedName>
        <fullName evidence="1">DUF58 domain-containing protein</fullName>
    </recommendedName>
</protein>
<dbReference type="InterPro" id="IPR036465">
    <property type="entry name" value="vWFA_dom_sf"/>
</dbReference>
<dbReference type="Gene3D" id="3.40.50.410">
    <property type="entry name" value="von Willebrand factor, type A domain"/>
    <property type="match status" value="1"/>
</dbReference>
<feature type="domain" description="DUF58" evidence="1">
    <location>
        <begin position="61"/>
        <end position="275"/>
    </location>
</feature>
<evidence type="ECO:0000313" key="3">
    <source>
        <dbReference type="Proteomes" id="UP000191418"/>
    </source>
</evidence>
<dbReference type="SUPFAM" id="SSF53300">
    <property type="entry name" value="vWA-like"/>
    <property type="match status" value="1"/>
</dbReference>
<dbReference type="PANTHER" id="PTHR33608:SF12">
    <property type="entry name" value="DUF58 DOMAIN-CONTAINING PROTEIN"/>
    <property type="match status" value="1"/>
</dbReference>
<dbReference type="InterPro" id="IPR002881">
    <property type="entry name" value="DUF58"/>
</dbReference>
<dbReference type="Proteomes" id="UP000191418">
    <property type="component" value="Unassembled WGS sequence"/>
</dbReference>
<gene>
    <name evidence="2" type="ORF">BTE48_01850</name>
</gene>